<dbReference type="SMART" id="SM00032">
    <property type="entry name" value="CCP"/>
    <property type="match status" value="1"/>
</dbReference>
<evidence type="ECO:0000256" key="1">
    <source>
        <dbReference type="ARBA" id="ARBA00023157"/>
    </source>
</evidence>
<dbReference type="Proteomes" id="UP000694552">
    <property type="component" value="Unplaced"/>
</dbReference>
<keyword evidence="1" id="KW-1015">Disulfide bond</keyword>
<dbReference type="Ensembl" id="ENSOSUT00000018686.1">
    <property type="protein sequence ID" value="ENSOSUP00000018082.1"/>
    <property type="gene ID" value="ENSOSUG00000012807.1"/>
</dbReference>
<name>A0A8C8EDD5_9STRI</name>
<proteinExistence type="predicted"/>
<feature type="domain" description="Sushi" evidence="3">
    <location>
        <begin position="41"/>
        <end position="105"/>
    </location>
</feature>
<comment type="caution">
    <text evidence="2">Lacks conserved residue(s) required for the propagation of feature annotation.</text>
</comment>
<accession>A0A8C8EDD5</accession>
<dbReference type="Pfam" id="PF00084">
    <property type="entry name" value="Sushi"/>
    <property type="match status" value="1"/>
</dbReference>
<keyword evidence="2" id="KW-0768">Sushi</keyword>
<protein>
    <recommendedName>
        <fullName evidence="3">Sushi domain-containing protein</fullName>
    </recommendedName>
</protein>
<reference evidence="4" key="2">
    <citation type="submission" date="2025-09" db="UniProtKB">
        <authorList>
            <consortium name="Ensembl"/>
        </authorList>
    </citation>
    <scope>IDENTIFICATION</scope>
</reference>
<dbReference type="SUPFAM" id="SSF57535">
    <property type="entry name" value="Complement control module/SCR domain"/>
    <property type="match status" value="1"/>
</dbReference>
<dbReference type="Gene3D" id="2.10.70.10">
    <property type="entry name" value="Complement Module, domain 1"/>
    <property type="match status" value="1"/>
</dbReference>
<dbReference type="AlphaFoldDB" id="A0A8C8EDD5"/>
<keyword evidence="5" id="KW-1185">Reference proteome</keyword>
<dbReference type="PROSITE" id="PS50923">
    <property type="entry name" value="SUSHI"/>
    <property type="match status" value="1"/>
</dbReference>
<evidence type="ECO:0000313" key="5">
    <source>
        <dbReference type="Proteomes" id="UP000694552"/>
    </source>
</evidence>
<organism evidence="4 5">
    <name type="scientific">Otus sunia</name>
    <name type="common">Oriental scops-owl</name>
    <dbReference type="NCBI Taxonomy" id="257818"/>
    <lineage>
        <taxon>Eukaryota</taxon>
        <taxon>Metazoa</taxon>
        <taxon>Chordata</taxon>
        <taxon>Craniata</taxon>
        <taxon>Vertebrata</taxon>
        <taxon>Euteleostomi</taxon>
        <taxon>Archelosauria</taxon>
        <taxon>Archosauria</taxon>
        <taxon>Dinosauria</taxon>
        <taxon>Saurischia</taxon>
        <taxon>Theropoda</taxon>
        <taxon>Coelurosauria</taxon>
        <taxon>Aves</taxon>
        <taxon>Neognathae</taxon>
        <taxon>Neoaves</taxon>
        <taxon>Telluraves</taxon>
        <taxon>Strigiformes</taxon>
        <taxon>Strigidae</taxon>
        <taxon>Otus</taxon>
    </lineage>
</organism>
<dbReference type="CDD" id="cd00033">
    <property type="entry name" value="CCP"/>
    <property type="match status" value="1"/>
</dbReference>
<sequence length="129" mass="14042">SSASQTPSGPTSRSSAFVTECKILLYLLCNCTLWLFPLSLGSCSSPPSLHFAKISQEDEMQSFYPVGITVRYICRPGYENTTDQLPTSTCLDNLTWSAVPELCQSECLHLVSFSPASSHSCIRSSQGHA</sequence>
<dbReference type="InterPro" id="IPR035976">
    <property type="entry name" value="Sushi/SCR/CCP_sf"/>
</dbReference>
<evidence type="ECO:0000259" key="3">
    <source>
        <dbReference type="PROSITE" id="PS50923"/>
    </source>
</evidence>
<evidence type="ECO:0000313" key="4">
    <source>
        <dbReference type="Ensembl" id="ENSOSUP00000018082.1"/>
    </source>
</evidence>
<evidence type="ECO:0000256" key="2">
    <source>
        <dbReference type="PROSITE-ProRule" id="PRU00302"/>
    </source>
</evidence>
<reference evidence="4" key="1">
    <citation type="submission" date="2025-08" db="UniProtKB">
        <authorList>
            <consortium name="Ensembl"/>
        </authorList>
    </citation>
    <scope>IDENTIFICATION</scope>
</reference>
<dbReference type="InterPro" id="IPR000436">
    <property type="entry name" value="Sushi_SCR_CCP_dom"/>
</dbReference>